<dbReference type="AlphaFoldDB" id="A0AA86VK88"/>
<dbReference type="Proteomes" id="UP001189624">
    <property type="component" value="Chromosome 3"/>
</dbReference>
<feature type="region of interest" description="Disordered" evidence="1">
    <location>
        <begin position="1"/>
        <end position="63"/>
    </location>
</feature>
<name>A0AA86VK88_9FABA</name>
<evidence type="ECO:0000313" key="3">
    <source>
        <dbReference type="Proteomes" id="UP001189624"/>
    </source>
</evidence>
<dbReference type="EMBL" id="OY731400">
    <property type="protein sequence ID" value="CAJ1942509.1"/>
    <property type="molecule type" value="Genomic_DNA"/>
</dbReference>
<reference evidence="2" key="1">
    <citation type="submission" date="2023-10" db="EMBL/GenBank/DDBJ databases">
        <authorList>
            <person name="Domelevo Entfellner J.-B."/>
        </authorList>
    </citation>
    <scope>NUCLEOTIDE SEQUENCE</scope>
</reference>
<sequence>MAKVKNEKEVHEKGHAPTPPPPLEEKSCMSDCQVHLFPEPPRTRKGIRDKGNTSLSSSSDTDHPVMESFGTLLYLYEAHFESQCVFSLREHDRITVPPGEPTQMENNKYIQT</sequence>
<proteinExistence type="predicted"/>
<keyword evidence="3" id="KW-1185">Reference proteome</keyword>
<feature type="compositionally biased region" description="Basic and acidic residues" evidence="1">
    <location>
        <begin position="1"/>
        <end position="15"/>
    </location>
</feature>
<accession>A0AA86VK88</accession>
<evidence type="ECO:0000256" key="1">
    <source>
        <dbReference type="SAM" id="MobiDB-lite"/>
    </source>
</evidence>
<protein>
    <submittedName>
        <fullName evidence="2">Uncharacterized protein</fullName>
    </submittedName>
</protein>
<evidence type="ECO:0000313" key="2">
    <source>
        <dbReference type="EMBL" id="CAJ1942509.1"/>
    </source>
</evidence>
<organism evidence="2 3">
    <name type="scientific">Sphenostylis stenocarpa</name>
    <dbReference type="NCBI Taxonomy" id="92480"/>
    <lineage>
        <taxon>Eukaryota</taxon>
        <taxon>Viridiplantae</taxon>
        <taxon>Streptophyta</taxon>
        <taxon>Embryophyta</taxon>
        <taxon>Tracheophyta</taxon>
        <taxon>Spermatophyta</taxon>
        <taxon>Magnoliopsida</taxon>
        <taxon>eudicotyledons</taxon>
        <taxon>Gunneridae</taxon>
        <taxon>Pentapetalae</taxon>
        <taxon>rosids</taxon>
        <taxon>fabids</taxon>
        <taxon>Fabales</taxon>
        <taxon>Fabaceae</taxon>
        <taxon>Papilionoideae</taxon>
        <taxon>50 kb inversion clade</taxon>
        <taxon>NPAAA clade</taxon>
        <taxon>indigoferoid/millettioid clade</taxon>
        <taxon>Phaseoleae</taxon>
        <taxon>Sphenostylis</taxon>
    </lineage>
</organism>
<gene>
    <name evidence="2" type="ORF">AYBTSS11_LOCUS10874</name>
</gene>
<dbReference type="Gramene" id="rna-AYBTSS11_LOCUS10874">
    <property type="protein sequence ID" value="CAJ1942509.1"/>
    <property type="gene ID" value="gene-AYBTSS11_LOCUS10874"/>
</dbReference>